<organism evidence="1 2">
    <name type="scientific">Dermacentor silvarum</name>
    <name type="common">Tick</name>
    <dbReference type="NCBI Taxonomy" id="543639"/>
    <lineage>
        <taxon>Eukaryota</taxon>
        <taxon>Metazoa</taxon>
        <taxon>Ecdysozoa</taxon>
        <taxon>Arthropoda</taxon>
        <taxon>Chelicerata</taxon>
        <taxon>Arachnida</taxon>
        <taxon>Acari</taxon>
        <taxon>Parasitiformes</taxon>
        <taxon>Ixodida</taxon>
        <taxon>Ixodoidea</taxon>
        <taxon>Ixodidae</taxon>
        <taxon>Rhipicephalinae</taxon>
        <taxon>Dermacentor</taxon>
    </lineage>
</organism>
<proteinExistence type="predicted"/>
<dbReference type="EMBL" id="CM023476">
    <property type="protein sequence ID" value="KAH7942271.1"/>
    <property type="molecule type" value="Genomic_DNA"/>
</dbReference>
<keyword evidence="2" id="KW-1185">Reference proteome</keyword>
<name>A0ACB8CHY0_DERSI</name>
<gene>
    <name evidence="1" type="ORF">HPB49_022564</name>
</gene>
<sequence length="956" mass="105870">MSSKKSKTSRGSEKTANRHRRRESCKALEQTRESSTDVLPPNATTTAPAEKSGVATCDPGDALKADATQKVTDDCPEAGTASTGVENRAGNIVELWSTDTRLARPQSSTETDFPRVEPMPSQPPPDDCRGPCLRVTQSEERERRWRTTERRGLWRPGPTHDRFPVTVIPVSDGSLEKAPGPLPAPSTATGQAAGAQEGNPEGGTVTEGPPVSRTGLMAAATTIEVRTTVLEADQKGLKVAQPTMQTANTTRRQRPRASLAVSPELEESFYKRMAVIEPATSQGQVEHDWRLGSNRFGLALRNLHRAHSLFAVILPRQKNYTDDKICDTHDCFVHASLLKASLNLSVDPCHDFSAFVCSSWAMKQTQFREKVTTVMDNLRYSWYRHFGGTLRRGSLKLPVGKKPLAMYEMCLAGSSSTNGAPLMYKFVRNQLTKWNISNEDVSAVSLAVLLAYKWQAPLWLAVTILDGHRSSSGRRRVAVRPGAYLPIILTQHRVVAGAYIQYMKSFLAAYLPHDAALAWTDDEINAIRAMEGDVIGQLSSVRDQKKPALLSFGEFDAMMPNEGGLWRNFQKALTLQPQLTRQDEVILSDLRFFEILARLVATYGDTKLKFLLTWQFMQLYAPLGDLSLLTIRYGSKSRAETYRPAFCAHHVEASFKVLVLSLAVAASFTDEQCDHIDALFDGLVSAALRKVNSSTWLAEENKVRLAHKLALVNKWMWPPQSLLAEDALEKIYADVSENETSIVEFWIKTRRIMGKVNETTDYNDASRLLGNNFPLYIDYDYVFNSVNVATGVAAAPAYYRNGTAAMFYGGLGFLMAMQLVRSIDEEGLQWKAAESIVDSILSHSSRPAYEEKVRCLNESGSRSVFPEIPALEIAMSAFEETTLGGEGEHLALSPDLPEGKVFFLTICYMTCGAPGHSSPMAADCNKLVQNSQHFARVYDCPKGSRMNPVKKCSFFV</sequence>
<evidence type="ECO:0000313" key="1">
    <source>
        <dbReference type="EMBL" id="KAH7942271.1"/>
    </source>
</evidence>
<comment type="caution">
    <text evidence="1">The sequence shown here is derived from an EMBL/GenBank/DDBJ whole genome shotgun (WGS) entry which is preliminary data.</text>
</comment>
<protein>
    <submittedName>
        <fullName evidence="1">Uncharacterized protein</fullName>
    </submittedName>
</protein>
<evidence type="ECO:0000313" key="2">
    <source>
        <dbReference type="Proteomes" id="UP000821865"/>
    </source>
</evidence>
<accession>A0ACB8CHY0</accession>
<reference evidence="1" key="1">
    <citation type="submission" date="2020-05" db="EMBL/GenBank/DDBJ databases">
        <title>Large-scale comparative analyses of tick genomes elucidate their genetic diversity and vector capacities.</title>
        <authorList>
            <person name="Jia N."/>
            <person name="Wang J."/>
            <person name="Shi W."/>
            <person name="Du L."/>
            <person name="Sun Y."/>
            <person name="Zhan W."/>
            <person name="Jiang J."/>
            <person name="Wang Q."/>
            <person name="Zhang B."/>
            <person name="Ji P."/>
            <person name="Sakyi L.B."/>
            <person name="Cui X."/>
            <person name="Yuan T."/>
            <person name="Jiang B."/>
            <person name="Yang W."/>
            <person name="Lam T.T.-Y."/>
            <person name="Chang Q."/>
            <person name="Ding S."/>
            <person name="Wang X."/>
            <person name="Zhu J."/>
            <person name="Ruan X."/>
            <person name="Zhao L."/>
            <person name="Wei J."/>
            <person name="Que T."/>
            <person name="Du C."/>
            <person name="Cheng J."/>
            <person name="Dai P."/>
            <person name="Han X."/>
            <person name="Huang E."/>
            <person name="Gao Y."/>
            <person name="Liu J."/>
            <person name="Shao H."/>
            <person name="Ye R."/>
            <person name="Li L."/>
            <person name="Wei W."/>
            <person name="Wang X."/>
            <person name="Wang C."/>
            <person name="Yang T."/>
            <person name="Huo Q."/>
            <person name="Li W."/>
            <person name="Guo W."/>
            <person name="Chen H."/>
            <person name="Zhou L."/>
            <person name="Ni X."/>
            <person name="Tian J."/>
            <person name="Zhou Y."/>
            <person name="Sheng Y."/>
            <person name="Liu T."/>
            <person name="Pan Y."/>
            <person name="Xia L."/>
            <person name="Li J."/>
            <person name="Zhao F."/>
            <person name="Cao W."/>
        </authorList>
    </citation>
    <scope>NUCLEOTIDE SEQUENCE</scope>
    <source>
        <strain evidence="1">Dsil-2018</strain>
    </source>
</reference>
<dbReference type="Proteomes" id="UP000821865">
    <property type="component" value="Chromosome 7"/>
</dbReference>